<keyword evidence="2" id="KW-0812">Transmembrane</keyword>
<dbReference type="Proteomes" id="UP000292003">
    <property type="component" value="Unassembled WGS sequence"/>
</dbReference>
<evidence type="ECO:0000313" key="4">
    <source>
        <dbReference type="Proteomes" id="UP000292003"/>
    </source>
</evidence>
<name>A0A4Q7J035_9PSEU</name>
<keyword evidence="2" id="KW-1133">Transmembrane helix</keyword>
<feature type="region of interest" description="Disordered" evidence="1">
    <location>
        <begin position="57"/>
        <end position="78"/>
    </location>
</feature>
<comment type="caution">
    <text evidence="3">The sequence shown here is derived from an EMBL/GenBank/DDBJ whole genome shotgun (WGS) entry which is preliminary data.</text>
</comment>
<evidence type="ECO:0000256" key="1">
    <source>
        <dbReference type="SAM" id="MobiDB-lite"/>
    </source>
</evidence>
<feature type="transmembrane region" description="Helical" evidence="2">
    <location>
        <begin position="6"/>
        <end position="24"/>
    </location>
</feature>
<reference evidence="3 4" key="1">
    <citation type="submission" date="2019-02" db="EMBL/GenBank/DDBJ databases">
        <title>Draft genome sequence of Amycolatopsis sp. 8-3EHSu isolated from roots of Suaeda maritima.</title>
        <authorList>
            <person name="Duangmal K."/>
            <person name="Chantavorakit T."/>
        </authorList>
    </citation>
    <scope>NUCLEOTIDE SEQUENCE [LARGE SCALE GENOMIC DNA]</scope>
    <source>
        <strain evidence="3 4">8-3EHSu</strain>
    </source>
</reference>
<organism evidence="3 4">
    <name type="scientific">Amycolatopsis suaedae</name>
    <dbReference type="NCBI Taxonomy" id="2510978"/>
    <lineage>
        <taxon>Bacteria</taxon>
        <taxon>Bacillati</taxon>
        <taxon>Actinomycetota</taxon>
        <taxon>Actinomycetes</taxon>
        <taxon>Pseudonocardiales</taxon>
        <taxon>Pseudonocardiaceae</taxon>
        <taxon>Amycolatopsis</taxon>
    </lineage>
</organism>
<accession>A0A4Q7J035</accession>
<keyword evidence="4" id="KW-1185">Reference proteome</keyword>
<keyword evidence="2" id="KW-0472">Membrane</keyword>
<gene>
    <name evidence="3" type="ORF">EWH70_32795</name>
</gene>
<sequence length="78" mass="8232">MLETIVVFAGIPLAIYGLVSVVTLRSRNGGVTRYRPGQPWEHAPLWWTANPAGVGEQRQSAGASAVTGSVKGGARGNW</sequence>
<dbReference type="OrthoDB" id="5193416at2"/>
<evidence type="ECO:0000256" key="2">
    <source>
        <dbReference type="SAM" id="Phobius"/>
    </source>
</evidence>
<dbReference type="EMBL" id="SFCC01000022">
    <property type="protein sequence ID" value="RZQ59723.1"/>
    <property type="molecule type" value="Genomic_DNA"/>
</dbReference>
<dbReference type="AlphaFoldDB" id="A0A4Q7J035"/>
<protein>
    <submittedName>
        <fullName evidence="3">Uncharacterized protein</fullName>
    </submittedName>
</protein>
<proteinExistence type="predicted"/>
<evidence type="ECO:0000313" key="3">
    <source>
        <dbReference type="EMBL" id="RZQ59723.1"/>
    </source>
</evidence>